<evidence type="ECO:0000313" key="3">
    <source>
        <dbReference type="Proteomes" id="UP000824890"/>
    </source>
</evidence>
<dbReference type="EMBL" id="JAGKQM010000013">
    <property type="protein sequence ID" value="KAH0894885.1"/>
    <property type="molecule type" value="Genomic_DNA"/>
</dbReference>
<feature type="compositionally biased region" description="Pro residues" evidence="1">
    <location>
        <begin position="102"/>
        <end position="113"/>
    </location>
</feature>
<reference evidence="2 3" key="1">
    <citation type="submission" date="2021-05" db="EMBL/GenBank/DDBJ databases">
        <title>Genome Assembly of Synthetic Allotetraploid Brassica napus Reveals Homoeologous Exchanges between Subgenomes.</title>
        <authorList>
            <person name="Davis J.T."/>
        </authorList>
    </citation>
    <scope>NUCLEOTIDE SEQUENCE [LARGE SCALE GENOMIC DNA]</scope>
    <source>
        <strain evidence="3">cv. Da-Ae</strain>
        <tissue evidence="2">Seedling</tissue>
    </source>
</reference>
<dbReference type="Proteomes" id="UP000824890">
    <property type="component" value="Unassembled WGS sequence"/>
</dbReference>
<feature type="compositionally biased region" description="Basic and acidic residues" evidence="1">
    <location>
        <begin position="86"/>
        <end position="101"/>
    </location>
</feature>
<comment type="caution">
    <text evidence="2">The sequence shown here is derived from an EMBL/GenBank/DDBJ whole genome shotgun (WGS) entry which is preliminary data.</text>
</comment>
<feature type="region of interest" description="Disordered" evidence="1">
    <location>
        <begin position="1"/>
        <end position="27"/>
    </location>
</feature>
<evidence type="ECO:0000313" key="2">
    <source>
        <dbReference type="EMBL" id="KAH0894885.1"/>
    </source>
</evidence>
<protein>
    <submittedName>
        <fullName evidence="2">Uncharacterized protein</fullName>
    </submittedName>
</protein>
<feature type="region of interest" description="Disordered" evidence="1">
    <location>
        <begin position="72"/>
        <end position="160"/>
    </location>
</feature>
<accession>A0ABQ8AQR9</accession>
<evidence type="ECO:0000256" key="1">
    <source>
        <dbReference type="SAM" id="MobiDB-lite"/>
    </source>
</evidence>
<proteinExistence type="predicted"/>
<feature type="compositionally biased region" description="Basic and acidic residues" evidence="1">
    <location>
        <begin position="137"/>
        <end position="150"/>
    </location>
</feature>
<sequence>PKTRYKEDREPNTKGKLKGYSGSQPRTVILSSPARNTCHKAATTLLKPPLEGTCRKIRSPPLFTDMQDAAETLNSIHRKHTGKQGAEIRHHTSDVGERRDPTPPSSPPTPPPIHALKKQINHLRSIQEQPTWSLNRESIERRENKSEDRRPRSRRKTSPA</sequence>
<keyword evidence="3" id="KW-1185">Reference proteome</keyword>
<feature type="compositionally biased region" description="Basic and acidic residues" evidence="1">
    <location>
        <begin position="1"/>
        <end position="13"/>
    </location>
</feature>
<feature type="compositionally biased region" description="Polar residues" evidence="1">
    <location>
        <begin position="122"/>
        <end position="136"/>
    </location>
</feature>
<organism evidence="2 3">
    <name type="scientific">Brassica napus</name>
    <name type="common">Rape</name>
    <dbReference type="NCBI Taxonomy" id="3708"/>
    <lineage>
        <taxon>Eukaryota</taxon>
        <taxon>Viridiplantae</taxon>
        <taxon>Streptophyta</taxon>
        <taxon>Embryophyta</taxon>
        <taxon>Tracheophyta</taxon>
        <taxon>Spermatophyta</taxon>
        <taxon>Magnoliopsida</taxon>
        <taxon>eudicotyledons</taxon>
        <taxon>Gunneridae</taxon>
        <taxon>Pentapetalae</taxon>
        <taxon>rosids</taxon>
        <taxon>malvids</taxon>
        <taxon>Brassicales</taxon>
        <taxon>Brassicaceae</taxon>
        <taxon>Brassiceae</taxon>
        <taxon>Brassica</taxon>
    </lineage>
</organism>
<name>A0ABQ8AQR9_BRANA</name>
<gene>
    <name evidence="2" type="ORF">HID58_057314</name>
</gene>
<feature type="compositionally biased region" description="Basic residues" evidence="1">
    <location>
        <begin position="151"/>
        <end position="160"/>
    </location>
</feature>
<feature type="non-terminal residue" evidence="2">
    <location>
        <position position="1"/>
    </location>
</feature>